<dbReference type="SUPFAM" id="SSF56672">
    <property type="entry name" value="DNA/RNA polymerases"/>
    <property type="match status" value="1"/>
</dbReference>
<feature type="domain" description="Reverse transcriptase" evidence="1">
    <location>
        <begin position="1"/>
        <end position="335"/>
    </location>
</feature>
<dbReference type="AlphaFoldDB" id="A0A2Z2KPR1"/>
<dbReference type="KEGG" id="pdh:B9T62_31830"/>
<dbReference type="InterPro" id="IPR000477">
    <property type="entry name" value="RT_dom"/>
</dbReference>
<evidence type="ECO:0000259" key="1">
    <source>
        <dbReference type="PROSITE" id="PS50878"/>
    </source>
</evidence>
<accession>A0A2Z2KPR1</accession>
<dbReference type="EMBL" id="CP021780">
    <property type="protein sequence ID" value="ASA26555.1"/>
    <property type="molecule type" value="Genomic_DNA"/>
</dbReference>
<reference evidence="2 3" key="1">
    <citation type="submission" date="2017-06" db="EMBL/GenBank/DDBJ databases">
        <title>Complete genome sequence of Paenibacillus donghaensis KCTC 13049T isolated from East Sea sediment, South Korea.</title>
        <authorList>
            <person name="Jung B.K."/>
            <person name="Hong S.-J."/>
            <person name="Shin J.-H."/>
        </authorList>
    </citation>
    <scope>NUCLEOTIDE SEQUENCE [LARGE SCALE GENOMIC DNA]</scope>
    <source>
        <strain evidence="2 3">KCTC 13049</strain>
    </source>
</reference>
<keyword evidence="3" id="KW-1185">Reference proteome</keyword>
<evidence type="ECO:0000313" key="3">
    <source>
        <dbReference type="Proteomes" id="UP000249890"/>
    </source>
</evidence>
<keyword evidence="2" id="KW-0695">RNA-directed DNA polymerase</keyword>
<keyword evidence="2" id="KW-0808">Transferase</keyword>
<gene>
    <name evidence="2" type="ORF">B9T62_31830</name>
</gene>
<sequence length="436" mass="52647">MDASRFRTKRYTHFDNKISINRVINDITNPCWVTKHGFYPFIHFKIEFFKYNKEKKERKSKTRDIYYASHIDSYIYKYYGDKLNEKYNDIVKKLAINEVATAYRNNLSGKSNIHFAKEVIDFIKSQKNAFIYVADFTKFFDELDHKYLKNQMQVVLEEDKLPDDYYSVFKNITKFSWAEKEKIEAVLKKKYRNKDKKKKLTRYFDEKDFRKFRSSDKENIKFNKNEYGIPQGAGLSSVCSNIYLLDFDKSINEYVKATNGLYRRYCDDLIIVIPFDGEMEKYDYNMHMEFVEDIKKQTPRLIIQQEKTKKFIYSDNQIFDEDFNRGTLDYLGFTFDGHNVKIREKSIFKFYSRAYRKIRLCNWKADEHERKKHRKSLYKNYTHLGKTRKEGYGNFISYASRAQKTFDVDAATHNLMETQVENHWRNITKRLNDPSK</sequence>
<organism evidence="2 3">
    <name type="scientific">Paenibacillus donghaensis</name>
    <dbReference type="NCBI Taxonomy" id="414771"/>
    <lineage>
        <taxon>Bacteria</taxon>
        <taxon>Bacillati</taxon>
        <taxon>Bacillota</taxon>
        <taxon>Bacilli</taxon>
        <taxon>Bacillales</taxon>
        <taxon>Paenibacillaceae</taxon>
        <taxon>Paenibacillus</taxon>
    </lineage>
</organism>
<dbReference type="InterPro" id="IPR043502">
    <property type="entry name" value="DNA/RNA_pol_sf"/>
</dbReference>
<protein>
    <submittedName>
        <fullName evidence="2">Reverse transcriptase</fullName>
    </submittedName>
</protein>
<dbReference type="Pfam" id="PF00078">
    <property type="entry name" value="RVT_1"/>
    <property type="match status" value="1"/>
</dbReference>
<name>A0A2Z2KPR1_9BACL</name>
<keyword evidence="2" id="KW-0548">Nucleotidyltransferase</keyword>
<proteinExistence type="predicted"/>
<dbReference type="GO" id="GO:0003964">
    <property type="term" value="F:RNA-directed DNA polymerase activity"/>
    <property type="evidence" value="ECO:0007669"/>
    <property type="project" value="UniProtKB-KW"/>
</dbReference>
<dbReference type="Proteomes" id="UP000249890">
    <property type="component" value="Chromosome"/>
</dbReference>
<evidence type="ECO:0000313" key="2">
    <source>
        <dbReference type="EMBL" id="ASA26555.1"/>
    </source>
</evidence>
<dbReference type="OrthoDB" id="9793236at2"/>
<dbReference type="PROSITE" id="PS50878">
    <property type="entry name" value="RT_POL"/>
    <property type="match status" value="1"/>
</dbReference>